<dbReference type="AlphaFoldDB" id="A0A1B7LUV1"/>
<evidence type="ECO:0000313" key="4">
    <source>
        <dbReference type="EMBL" id="OAV51520.1"/>
    </source>
</evidence>
<sequence>MNEHYFSSSPSGQDRRRVVDVELAGQDVQVETSGSIFSPDGVDRGTRVLLDVVADPPATGEFLDIGSGWGPMALTMGLLSPGAEITAVEVNERAAMLTQANAVRLGIDNITVQHPDDVFAGATFDVIWSNPPIRIGKTALHGILTRWLPTLKPGGQAWLVVAKKLGADSLLPWIQSMLDAKAPGEFSVRRAATEKGFRVLLVERVS</sequence>
<dbReference type="Gene3D" id="3.40.50.150">
    <property type="entry name" value="Vaccinia Virus protein VP39"/>
    <property type="match status" value="1"/>
</dbReference>
<dbReference type="Proteomes" id="UP000078292">
    <property type="component" value="Unassembled WGS sequence"/>
</dbReference>
<reference evidence="4 5" key="1">
    <citation type="submission" date="2016-04" db="EMBL/GenBank/DDBJ databases">
        <title>First whole genome shotgun sequence of the bacterium Enteractinococcus sp. strain UASWS1574.</title>
        <authorList>
            <person name="Crovadore J."/>
            <person name="Chablais R."/>
            <person name="Lefort F."/>
        </authorList>
    </citation>
    <scope>NUCLEOTIDE SEQUENCE [LARGE SCALE GENOMIC DNA]</scope>
    <source>
        <strain evidence="4 5">UASWS1574</strain>
    </source>
</reference>
<dbReference type="OrthoDB" id="9764961at2"/>
<dbReference type="GO" id="GO:0008757">
    <property type="term" value="F:S-adenosylmethionine-dependent methyltransferase activity"/>
    <property type="evidence" value="ECO:0007669"/>
    <property type="project" value="InterPro"/>
</dbReference>
<dbReference type="PANTHER" id="PTHR47816:SF4">
    <property type="entry name" value="RIBOSOMAL RNA SMALL SUBUNIT METHYLTRANSFERASE C"/>
    <property type="match status" value="1"/>
</dbReference>
<comment type="caution">
    <text evidence="4">The sequence shown here is derived from an EMBL/GenBank/DDBJ whole genome shotgun (WGS) entry which is preliminary data.</text>
</comment>
<evidence type="ECO:0000256" key="2">
    <source>
        <dbReference type="ARBA" id="ARBA00022679"/>
    </source>
</evidence>
<protein>
    <submittedName>
        <fullName evidence="4">16S rRNA methyltransferase</fullName>
    </submittedName>
</protein>
<dbReference type="SUPFAM" id="SSF53335">
    <property type="entry name" value="S-adenosyl-L-methionine-dependent methyltransferases"/>
    <property type="match status" value="1"/>
</dbReference>
<feature type="domain" description="Methyltransferase small" evidence="3">
    <location>
        <begin position="28"/>
        <end position="171"/>
    </location>
</feature>
<accession>A0A1B7LUV1</accession>
<dbReference type="PANTHER" id="PTHR47816">
    <property type="entry name" value="RIBOSOMAL RNA SMALL SUBUNIT METHYLTRANSFERASE C"/>
    <property type="match status" value="1"/>
</dbReference>
<evidence type="ECO:0000259" key="3">
    <source>
        <dbReference type="Pfam" id="PF05175"/>
    </source>
</evidence>
<dbReference type="Pfam" id="PF05175">
    <property type="entry name" value="MTS"/>
    <property type="match status" value="1"/>
</dbReference>
<keyword evidence="2 4" id="KW-0808">Transferase</keyword>
<dbReference type="CDD" id="cd02440">
    <property type="entry name" value="AdoMet_MTases"/>
    <property type="match status" value="1"/>
</dbReference>
<dbReference type="RefSeq" id="WP_043055712.1">
    <property type="nucleotide sequence ID" value="NZ_LXEY01000115.1"/>
</dbReference>
<dbReference type="InterPro" id="IPR046977">
    <property type="entry name" value="RsmC/RlmG"/>
</dbReference>
<dbReference type="EMBL" id="LXEY01000115">
    <property type="protein sequence ID" value="OAV51520.1"/>
    <property type="molecule type" value="Genomic_DNA"/>
</dbReference>
<dbReference type="GO" id="GO:0032259">
    <property type="term" value="P:methylation"/>
    <property type="evidence" value="ECO:0007669"/>
    <property type="project" value="UniProtKB-KW"/>
</dbReference>
<dbReference type="STRING" id="1837282.A6F49_01855"/>
<keyword evidence="5" id="KW-1185">Reference proteome</keyword>
<name>A0A1B7LUV1_9MICC</name>
<proteinExistence type="predicted"/>
<organism evidence="4 5">
    <name type="scientific">Enteractinococcus helveticum</name>
    <dbReference type="NCBI Taxonomy" id="1837282"/>
    <lineage>
        <taxon>Bacteria</taxon>
        <taxon>Bacillati</taxon>
        <taxon>Actinomycetota</taxon>
        <taxon>Actinomycetes</taxon>
        <taxon>Micrococcales</taxon>
        <taxon>Micrococcaceae</taxon>
    </lineage>
</organism>
<evidence type="ECO:0000256" key="1">
    <source>
        <dbReference type="ARBA" id="ARBA00022603"/>
    </source>
</evidence>
<dbReference type="InterPro" id="IPR029063">
    <property type="entry name" value="SAM-dependent_MTases_sf"/>
</dbReference>
<keyword evidence="1 4" id="KW-0489">Methyltransferase</keyword>
<gene>
    <name evidence="4" type="ORF">A6F49_01855</name>
</gene>
<dbReference type="InterPro" id="IPR007848">
    <property type="entry name" value="Small_mtfrase_dom"/>
</dbReference>
<evidence type="ECO:0000313" key="5">
    <source>
        <dbReference type="Proteomes" id="UP000078292"/>
    </source>
</evidence>